<reference evidence="1" key="1">
    <citation type="submission" date="2018-10" db="EMBL/GenBank/DDBJ databases">
        <authorList>
            <person name="Gruber-Vodicka H."/>
            <person name="Jaeckle O."/>
        </authorList>
    </citation>
    <scope>NUCLEOTIDE SEQUENCE</scope>
</reference>
<organism evidence="1">
    <name type="scientific">invertebrate metagenome</name>
    <dbReference type="NCBI Taxonomy" id="1711999"/>
    <lineage>
        <taxon>unclassified sequences</taxon>
        <taxon>metagenomes</taxon>
        <taxon>organismal metagenomes</taxon>
    </lineage>
</organism>
<protein>
    <submittedName>
        <fullName evidence="1">Uncharacterized protein</fullName>
    </submittedName>
</protein>
<proteinExistence type="predicted"/>
<sequence length="39" mass="4519">MSCSEQIMISRQVVHVPRIIPSYDSQMIVQAQLSWEAEK</sequence>
<dbReference type="EMBL" id="LR026963">
    <property type="protein sequence ID" value="VBB69377.1"/>
    <property type="molecule type" value="Genomic_DNA"/>
</dbReference>
<name>A0A484H5P9_9ZZZZ</name>
<dbReference type="AlphaFoldDB" id="A0A484H5P9"/>
<gene>
    <name evidence="1" type="ORF">RIEGSTA812A_PEG_850</name>
</gene>
<evidence type="ECO:0000313" key="1">
    <source>
        <dbReference type="EMBL" id="VBB69377.1"/>
    </source>
</evidence>
<accession>A0A484H5P9</accession>